<feature type="non-terminal residue" evidence="2">
    <location>
        <position position="53"/>
    </location>
</feature>
<keyword evidence="3" id="KW-1185">Reference proteome</keyword>
<comment type="caution">
    <text evidence="2">The sequence shown here is derived from an EMBL/GenBank/DDBJ whole genome shotgun (WGS) entry which is preliminary data.</text>
</comment>
<organism evidence="2 3">
    <name type="scientific">Cirrhinus mrigala</name>
    <name type="common">Mrigala</name>
    <dbReference type="NCBI Taxonomy" id="683832"/>
    <lineage>
        <taxon>Eukaryota</taxon>
        <taxon>Metazoa</taxon>
        <taxon>Chordata</taxon>
        <taxon>Craniata</taxon>
        <taxon>Vertebrata</taxon>
        <taxon>Euteleostomi</taxon>
        <taxon>Actinopterygii</taxon>
        <taxon>Neopterygii</taxon>
        <taxon>Teleostei</taxon>
        <taxon>Ostariophysi</taxon>
        <taxon>Cypriniformes</taxon>
        <taxon>Cyprinidae</taxon>
        <taxon>Labeoninae</taxon>
        <taxon>Labeonini</taxon>
        <taxon>Cirrhinus</taxon>
    </lineage>
</organism>
<gene>
    <name evidence="2" type="ORF">M9458_037600</name>
</gene>
<reference evidence="2 3" key="1">
    <citation type="submission" date="2024-05" db="EMBL/GenBank/DDBJ databases">
        <title>Genome sequencing and assembly of Indian major carp, Cirrhinus mrigala (Hamilton, 1822).</title>
        <authorList>
            <person name="Mohindra V."/>
            <person name="Chowdhury L.M."/>
            <person name="Lal K."/>
            <person name="Jena J.K."/>
        </authorList>
    </citation>
    <scope>NUCLEOTIDE SEQUENCE [LARGE SCALE GENOMIC DNA]</scope>
    <source>
        <strain evidence="2">CM1030</strain>
        <tissue evidence="2">Blood</tissue>
    </source>
</reference>
<evidence type="ECO:0000256" key="1">
    <source>
        <dbReference type="SAM" id="MobiDB-lite"/>
    </source>
</evidence>
<feature type="region of interest" description="Disordered" evidence="1">
    <location>
        <begin position="1"/>
        <end position="53"/>
    </location>
</feature>
<dbReference type="Proteomes" id="UP001529510">
    <property type="component" value="Unassembled WGS sequence"/>
</dbReference>
<feature type="compositionally biased region" description="Acidic residues" evidence="1">
    <location>
        <begin position="43"/>
        <end position="53"/>
    </location>
</feature>
<evidence type="ECO:0000313" key="3">
    <source>
        <dbReference type="Proteomes" id="UP001529510"/>
    </source>
</evidence>
<accession>A0ABD0NXR1</accession>
<protein>
    <submittedName>
        <fullName evidence="2">Uncharacterized protein</fullName>
    </submittedName>
</protein>
<proteinExistence type="predicted"/>
<sequence length="53" mass="5489">RAEALQSQGEEGAVSVEEQVEATAESTEGAGLDGEVGGATVNPEEEEEEEQPE</sequence>
<dbReference type="EMBL" id="JAMKFB020000019">
    <property type="protein sequence ID" value="KAL0165756.1"/>
    <property type="molecule type" value="Genomic_DNA"/>
</dbReference>
<dbReference type="AlphaFoldDB" id="A0ABD0NXR1"/>
<feature type="non-terminal residue" evidence="2">
    <location>
        <position position="1"/>
    </location>
</feature>
<name>A0ABD0NXR1_CIRMR</name>
<evidence type="ECO:0000313" key="2">
    <source>
        <dbReference type="EMBL" id="KAL0165756.1"/>
    </source>
</evidence>